<organism evidence="1 2">
    <name type="scientific">Caerostris extrusa</name>
    <name type="common">Bark spider</name>
    <name type="synonym">Caerostris bankana</name>
    <dbReference type="NCBI Taxonomy" id="172846"/>
    <lineage>
        <taxon>Eukaryota</taxon>
        <taxon>Metazoa</taxon>
        <taxon>Ecdysozoa</taxon>
        <taxon>Arthropoda</taxon>
        <taxon>Chelicerata</taxon>
        <taxon>Arachnida</taxon>
        <taxon>Araneae</taxon>
        <taxon>Araneomorphae</taxon>
        <taxon>Entelegynae</taxon>
        <taxon>Araneoidea</taxon>
        <taxon>Araneidae</taxon>
        <taxon>Caerostris</taxon>
    </lineage>
</organism>
<name>A0AAV4RQ77_CAEEX</name>
<comment type="caution">
    <text evidence="1">The sequence shown here is derived from an EMBL/GenBank/DDBJ whole genome shotgun (WGS) entry which is preliminary data.</text>
</comment>
<dbReference type="EMBL" id="BPLR01008256">
    <property type="protein sequence ID" value="GIY23279.1"/>
    <property type="molecule type" value="Genomic_DNA"/>
</dbReference>
<sequence>MIITTLTVPWRSSWPIVLIEDHNNNVVLMITTIIIDEDHNNDYASQMLSAPNTRDLSTNECATCEEISHLPYCRRSSTIDTIPDASVIRIPWGQRRQRREEPG</sequence>
<proteinExistence type="predicted"/>
<dbReference type="AlphaFoldDB" id="A0AAV4RQ77"/>
<reference evidence="1 2" key="1">
    <citation type="submission" date="2021-06" db="EMBL/GenBank/DDBJ databases">
        <title>Caerostris extrusa draft genome.</title>
        <authorList>
            <person name="Kono N."/>
            <person name="Arakawa K."/>
        </authorList>
    </citation>
    <scope>NUCLEOTIDE SEQUENCE [LARGE SCALE GENOMIC DNA]</scope>
</reference>
<protein>
    <submittedName>
        <fullName evidence="1">Uncharacterized protein</fullName>
    </submittedName>
</protein>
<evidence type="ECO:0000313" key="2">
    <source>
        <dbReference type="Proteomes" id="UP001054945"/>
    </source>
</evidence>
<dbReference type="Proteomes" id="UP001054945">
    <property type="component" value="Unassembled WGS sequence"/>
</dbReference>
<keyword evidence="2" id="KW-1185">Reference proteome</keyword>
<gene>
    <name evidence="1" type="ORF">CEXT_712831</name>
</gene>
<evidence type="ECO:0000313" key="1">
    <source>
        <dbReference type="EMBL" id="GIY23279.1"/>
    </source>
</evidence>
<accession>A0AAV4RQ77</accession>